<feature type="domain" description="Thioesterase" evidence="2">
    <location>
        <begin position="121"/>
        <end position="187"/>
    </location>
</feature>
<evidence type="ECO:0000259" key="2">
    <source>
        <dbReference type="Pfam" id="PF03061"/>
    </source>
</evidence>
<dbReference type="AlphaFoldDB" id="A0A1E4SF10"/>
<evidence type="ECO:0000313" key="4">
    <source>
        <dbReference type="Proteomes" id="UP000094285"/>
    </source>
</evidence>
<keyword evidence="1" id="KW-0812">Transmembrane</keyword>
<dbReference type="Pfam" id="PF03061">
    <property type="entry name" value="4HBT"/>
    <property type="match status" value="1"/>
</dbReference>
<dbReference type="EMBL" id="KV453914">
    <property type="protein sequence ID" value="ODV78056.1"/>
    <property type="molecule type" value="Genomic_DNA"/>
</dbReference>
<dbReference type="STRING" id="984487.A0A1E4SF10"/>
<accession>A0A1E4SF10</accession>
<gene>
    <name evidence="3" type="ORF">CANTADRAFT_54891</name>
</gene>
<dbReference type="PANTHER" id="PTHR47260:SF4">
    <property type="entry name" value="MIOREX COMPLEX COMPONENT 3"/>
    <property type="match status" value="1"/>
</dbReference>
<protein>
    <recommendedName>
        <fullName evidence="2">Thioesterase domain-containing protein</fullName>
    </recommendedName>
</protein>
<dbReference type="OrthoDB" id="506431at2759"/>
<proteinExistence type="predicted"/>
<dbReference type="InterPro" id="IPR052061">
    <property type="entry name" value="PTE-AB_protein"/>
</dbReference>
<evidence type="ECO:0000256" key="1">
    <source>
        <dbReference type="SAM" id="Phobius"/>
    </source>
</evidence>
<dbReference type="PANTHER" id="PTHR47260">
    <property type="entry name" value="UPF0644 PROTEIN PB2B4.06"/>
    <property type="match status" value="1"/>
</dbReference>
<keyword evidence="1" id="KW-1133">Transmembrane helix</keyword>
<keyword evidence="1" id="KW-0472">Membrane</keyword>
<sequence length="221" mass="24703">MFKGLVRTTVPLVAFGVGLAAFPALWRKSSWNQRKLLHTNDDVVRQIELLDEFQHLAKDANVELTYSSHTFPEQHHLSHVGVALLQGKDLHEIDPIIFVDHVQHQLTGFYHLGNKLVSQDGGIHNGIVATIFDEGMVYCGFPLLPSGRGVTAKLSVDFASQAPPNTTVVLKTRVVEHKGRKVVVEGVLETLAHDTAPVKIASARAVFVEPRWFKYFRWLQV</sequence>
<dbReference type="Proteomes" id="UP000094285">
    <property type="component" value="Unassembled WGS sequence"/>
</dbReference>
<dbReference type="InterPro" id="IPR006683">
    <property type="entry name" value="Thioestr_dom"/>
</dbReference>
<dbReference type="CDD" id="cd03443">
    <property type="entry name" value="PaaI_thioesterase"/>
    <property type="match status" value="1"/>
</dbReference>
<feature type="transmembrane region" description="Helical" evidence="1">
    <location>
        <begin position="6"/>
        <end position="26"/>
    </location>
</feature>
<dbReference type="SUPFAM" id="SSF54637">
    <property type="entry name" value="Thioesterase/thiol ester dehydrase-isomerase"/>
    <property type="match status" value="1"/>
</dbReference>
<reference evidence="4" key="1">
    <citation type="submission" date="2016-05" db="EMBL/GenBank/DDBJ databases">
        <title>Comparative genomics of biotechnologically important yeasts.</title>
        <authorList>
            <consortium name="DOE Joint Genome Institute"/>
            <person name="Riley R."/>
            <person name="Haridas S."/>
            <person name="Wolfe K.H."/>
            <person name="Lopes M.R."/>
            <person name="Hittinger C.T."/>
            <person name="Goker M."/>
            <person name="Salamov A."/>
            <person name="Wisecaver J."/>
            <person name="Long T.M."/>
            <person name="Aerts A.L."/>
            <person name="Barry K."/>
            <person name="Choi C."/>
            <person name="Clum A."/>
            <person name="Coughlan A.Y."/>
            <person name="Deshpande S."/>
            <person name="Douglass A.P."/>
            <person name="Hanson S.J."/>
            <person name="Klenk H.-P."/>
            <person name="Labutti K."/>
            <person name="Lapidus A."/>
            <person name="Lindquist E."/>
            <person name="Lipzen A."/>
            <person name="Meier-Kolthoff J.P."/>
            <person name="Ohm R.A."/>
            <person name="Otillar R.P."/>
            <person name="Pangilinan J."/>
            <person name="Peng Y."/>
            <person name="Rokas A."/>
            <person name="Rosa C.A."/>
            <person name="Scheuner C."/>
            <person name="Sibirny A.A."/>
            <person name="Slot J.C."/>
            <person name="Stielow J.B."/>
            <person name="Sun H."/>
            <person name="Kurtzman C.P."/>
            <person name="Blackwell M."/>
            <person name="Grigoriev I.V."/>
            <person name="Jeffries T.W."/>
        </authorList>
    </citation>
    <scope>NUCLEOTIDE SEQUENCE [LARGE SCALE GENOMIC DNA]</scope>
    <source>
        <strain evidence="4">NRRL Y-17324</strain>
    </source>
</reference>
<dbReference type="Gene3D" id="3.10.129.10">
    <property type="entry name" value="Hotdog Thioesterase"/>
    <property type="match status" value="1"/>
</dbReference>
<dbReference type="RefSeq" id="XP_020063178.1">
    <property type="nucleotide sequence ID" value="XM_020210378.1"/>
</dbReference>
<dbReference type="GO" id="GO:0005743">
    <property type="term" value="C:mitochondrial inner membrane"/>
    <property type="evidence" value="ECO:0007669"/>
    <property type="project" value="EnsemblFungi"/>
</dbReference>
<dbReference type="InterPro" id="IPR029069">
    <property type="entry name" value="HotDog_dom_sf"/>
</dbReference>
<organism evidence="3 4">
    <name type="scientific">Suhomyces tanzawaensis NRRL Y-17324</name>
    <dbReference type="NCBI Taxonomy" id="984487"/>
    <lineage>
        <taxon>Eukaryota</taxon>
        <taxon>Fungi</taxon>
        <taxon>Dikarya</taxon>
        <taxon>Ascomycota</taxon>
        <taxon>Saccharomycotina</taxon>
        <taxon>Pichiomycetes</taxon>
        <taxon>Debaryomycetaceae</taxon>
        <taxon>Suhomyces</taxon>
    </lineage>
</organism>
<name>A0A1E4SF10_9ASCO</name>
<dbReference type="GeneID" id="30984514"/>
<keyword evidence="4" id="KW-1185">Reference proteome</keyword>
<evidence type="ECO:0000313" key="3">
    <source>
        <dbReference type="EMBL" id="ODV78056.1"/>
    </source>
</evidence>